<dbReference type="SUPFAM" id="SSF53756">
    <property type="entry name" value="UDP-Glycosyltransferase/glycogen phosphorylase"/>
    <property type="match status" value="1"/>
</dbReference>
<accession>A0ABV4TML5</accession>
<protein>
    <submittedName>
        <fullName evidence="1">Uncharacterized protein</fullName>
    </submittedName>
</protein>
<comment type="caution">
    <text evidence="1">The sequence shown here is derived from an EMBL/GenBank/DDBJ whole genome shotgun (WGS) entry which is preliminary data.</text>
</comment>
<organism evidence="1 2">
    <name type="scientific">Flavobacterium magnesitis</name>
    <dbReference type="NCBI Taxonomy" id="3138077"/>
    <lineage>
        <taxon>Bacteria</taxon>
        <taxon>Pseudomonadati</taxon>
        <taxon>Bacteroidota</taxon>
        <taxon>Flavobacteriia</taxon>
        <taxon>Flavobacteriales</taxon>
        <taxon>Flavobacteriaceae</taxon>
        <taxon>Flavobacterium</taxon>
    </lineage>
</organism>
<dbReference type="EMBL" id="JBCFQK010000020">
    <property type="protein sequence ID" value="MFA9195293.1"/>
    <property type="molecule type" value="Genomic_DNA"/>
</dbReference>
<sequence length="385" mass="44286">MKKTNEYIIPCTRMIKVLFLCGSAAPGKDGVGDYTRRFCGKLIKLGHEAQLLSLCDQQAESFISENQMVENTAVLVHRIPRATENNQRLSALQHIINDFQPDYISLQYVPYSFNSKGLPFWIPSFLKKVKGNYQWHIMFHELWIGMDVNATFKNSFIGFLQKFLIVEMLKTKPKIIVNTQTNLYQSKLASLGYNAEILPLFSNIIKKSAPAKESVEEAEELRFCIFGTIHYGAPAEKFIDDLKRVLLASKNKKSLNFLFIGHCGNAIEEWKRVLQKHSINFEITGFVTDQEISYFLSHSHYGISTTPYILNQKSGSLTAMFDHQIPVIFVARNWEVKGFNQQKFLNLTQYQNQESVKKFLDKKFIPSTENNLESVVLQFLKGLRK</sequence>
<evidence type="ECO:0000313" key="2">
    <source>
        <dbReference type="Proteomes" id="UP001574170"/>
    </source>
</evidence>
<keyword evidence="2" id="KW-1185">Reference proteome</keyword>
<dbReference type="Gene3D" id="3.40.50.2000">
    <property type="entry name" value="Glycogen Phosphorylase B"/>
    <property type="match status" value="2"/>
</dbReference>
<evidence type="ECO:0000313" key="1">
    <source>
        <dbReference type="EMBL" id="MFA9195293.1"/>
    </source>
</evidence>
<dbReference type="Proteomes" id="UP001574170">
    <property type="component" value="Unassembled WGS sequence"/>
</dbReference>
<gene>
    <name evidence="1" type="ORF">AAGV33_12835</name>
</gene>
<reference evidence="1 2" key="1">
    <citation type="submission" date="2024-04" db="EMBL/GenBank/DDBJ databases">
        <title>New Clade of Flavobacterium.</title>
        <authorList>
            <person name="Matos L."/>
            <person name="Proenca D.N."/>
            <person name="Fransisco R.M."/>
            <person name="Chung A.P."/>
            <person name="Maccario L."/>
            <person name="Sorensen S.J."/>
            <person name="Morais P.V."/>
        </authorList>
    </citation>
    <scope>NUCLEOTIDE SEQUENCE [LARGE SCALE GENOMIC DNA]</scope>
    <source>
        <strain evidence="1 2">FBOR7N2.3</strain>
    </source>
</reference>
<proteinExistence type="predicted"/>
<dbReference type="RefSeq" id="WP_373392437.1">
    <property type="nucleotide sequence ID" value="NZ_JBCFQJ010000024.1"/>
</dbReference>
<name>A0ABV4TML5_9FLAO</name>